<evidence type="ECO:0000256" key="2">
    <source>
        <dbReference type="ARBA" id="ARBA00022679"/>
    </source>
</evidence>
<evidence type="ECO:0000256" key="1">
    <source>
        <dbReference type="ARBA" id="ARBA00022676"/>
    </source>
</evidence>
<keyword evidence="6" id="KW-1185">Reference proteome</keyword>
<comment type="similarity">
    <text evidence="3">Belongs to the UDP-glycosyltransferase family.</text>
</comment>
<dbReference type="AlphaFoldDB" id="A0A017SE72"/>
<reference evidence="6" key="1">
    <citation type="journal article" date="2014" name="Nat. Commun.">
        <title>Genomic adaptations of the halophilic Dead Sea filamentous fungus Eurotium rubrum.</title>
        <authorList>
            <person name="Kis-Papo T."/>
            <person name="Weig A.R."/>
            <person name="Riley R."/>
            <person name="Persoh D."/>
            <person name="Salamov A."/>
            <person name="Sun H."/>
            <person name="Lipzen A."/>
            <person name="Wasser S.P."/>
            <person name="Rambold G."/>
            <person name="Grigoriev I.V."/>
            <person name="Nevo E."/>
        </authorList>
    </citation>
    <scope>NUCLEOTIDE SEQUENCE [LARGE SCALE GENOMIC DNA]</scope>
    <source>
        <strain evidence="6">CBS 135680</strain>
    </source>
</reference>
<dbReference type="Gene3D" id="3.40.50.2000">
    <property type="entry name" value="Glycogen Phosphorylase B"/>
    <property type="match status" value="2"/>
</dbReference>
<dbReference type="PANTHER" id="PTHR48043">
    <property type="entry name" value="EG:EG0003.4 PROTEIN-RELATED"/>
    <property type="match status" value="1"/>
</dbReference>
<keyword evidence="4" id="KW-0812">Transmembrane</keyword>
<dbReference type="Proteomes" id="UP000019804">
    <property type="component" value="Unassembled WGS sequence"/>
</dbReference>
<keyword evidence="4" id="KW-0472">Membrane</keyword>
<dbReference type="STRING" id="1388766.A0A017SE72"/>
<organism evidence="5 6">
    <name type="scientific">Aspergillus ruber (strain CBS 135680)</name>
    <dbReference type="NCBI Taxonomy" id="1388766"/>
    <lineage>
        <taxon>Eukaryota</taxon>
        <taxon>Fungi</taxon>
        <taxon>Dikarya</taxon>
        <taxon>Ascomycota</taxon>
        <taxon>Pezizomycotina</taxon>
        <taxon>Eurotiomycetes</taxon>
        <taxon>Eurotiomycetidae</taxon>
        <taxon>Eurotiales</taxon>
        <taxon>Aspergillaceae</taxon>
        <taxon>Aspergillus</taxon>
        <taxon>Aspergillus subgen. Aspergillus</taxon>
    </lineage>
</organism>
<sequence>MAQPKRLLVIVAGGGYTNAAPLLELSSILANRGYMIDFATLAGRQQWLSNCPFVSRLHIVGPAIPKEHEEESYERMSQWATNSICNWSTVFAAKKYLESSWHYVYHDLTQLVLDPATRPDFILADYLVDAVRDVCFEHDVPFAMHWPQMPTGMMHASYIPGIPGLQVEVLTSEFATLWQRLRNAVRIYTALPNLLEYQHWVKQMRQSAGVFRQLPLLPRPDYLCLVNSFFALEAAKEIPPNVAAIGPVLADNVDKLTGPFSSFLKSRSRVLYIALGTHVLFPHRVLADLLSGTITALRAGIIDGIIWAVSPKARRKLDTSALLPSPTYSGNEITLSSLLENKHPSILTAKFAPQRPILHDPRVAVFISHAGASSTNEAVVAGIPVITLPAYFDQIQNAMRLRDAGVSVPLQKETLSASDVTAAITRILDDIRSDGPVMANVRRVCGIARIATHRKYLAVDLIEEVLIDWQGRQRERQLGVERPRGMHLETAEARMPRWKARNWDLFGFMVAPVLLVAAITMTLFF</sequence>
<evidence type="ECO:0000256" key="4">
    <source>
        <dbReference type="SAM" id="Phobius"/>
    </source>
</evidence>
<proteinExistence type="inferred from homology"/>
<dbReference type="GO" id="GO:0008194">
    <property type="term" value="F:UDP-glycosyltransferase activity"/>
    <property type="evidence" value="ECO:0007669"/>
    <property type="project" value="InterPro"/>
</dbReference>
<dbReference type="GeneID" id="63696949"/>
<dbReference type="InterPro" id="IPR035595">
    <property type="entry name" value="UDP_glycos_trans_CS"/>
</dbReference>
<dbReference type="SUPFAM" id="SSF53756">
    <property type="entry name" value="UDP-Glycosyltransferase/glycogen phosphorylase"/>
    <property type="match status" value="1"/>
</dbReference>
<name>A0A017SE72_ASPRC</name>
<evidence type="ECO:0000256" key="3">
    <source>
        <dbReference type="RuleBase" id="RU003718"/>
    </source>
</evidence>
<dbReference type="HOGENOM" id="CLU_036519_2_0_1"/>
<evidence type="ECO:0000313" key="5">
    <source>
        <dbReference type="EMBL" id="EYE95328.1"/>
    </source>
</evidence>
<dbReference type="RefSeq" id="XP_040639016.1">
    <property type="nucleotide sequence ID" value="XM_040781825.1"/>
</dbReference>
<evidence type="ECO:0000313" key="6">
    <source>
        <dbReference type="Proteomes" id="UP000019804"/>
    </source>
</evidence>
<gene>
    <name evidence="5" type="ORF">EURHEDRAFT_412142</name>
</gene>
<keyword evidence="1 3" id="KW-0328">Glycosyltransferase</keyword>
<dbReference type="InterPro" id="IPR050271">
    <property type="entry name" value="UDP-glycosyltransferase"/>
</dbReference>
<protein>
    <submittedName>
        <fullName evidence="5">UDP-Glycosyltransferase/glycogen phosphorylase</fullName>
    </submittedName>
</protein>
<dbReference type="PROSITE" id="PS00375">
    <property type="entry name" value="UDPGT"/>
    <property type="match status" value="1"/>
</dbReference>
<feature type="transmembrane region" description="Helical" evidence="4">
    <location>
        <begin position="503"/>
        <end position="524"/>
    </location>
</feature>
<accession>A0A017SE72</accession>
<keyword evidence="2 3" id="KW-0808">Transferase</keyword>
<dbReference type="OrthoDB" id="5835829at2759"/>
<keyword evidence="4" id="KW-1133">Transmembrane helix</keyword>
<dbReference type="InterPro" id="IPR002213">
    <property type="entry name" value="UDP_glucos_trans"/>
</dbReference>
<dbReference type="CDD" id="cd03784">
    <property type="entry name" value="GT1_Gtf-like"/>
    <property type="match status" value="1"/>
</dbReference>
<dbReference type="EMBL" id="KK088422">
    <property type="protein sequence ID" value="EYE95328.1"/>
    <property type="molecule type" value="Genomic_DNA"/>
</dbReference>
<dbReference type="Pfam" id="PF00201">
    <property type="entry name" value="UDPGT"/>
    <property type="match status" value="1"/>
</dbReference>
<dbReference type="PANTHER" id="PTHR48043:SF145">
    <property type="entry name" value="FI06409P-RELATED"/>
    <property type="match status" value="1"/>
</dbReference>